<dbReference type="InterPro" id="IPR002145">
    <property type="entry name" value="CopG"/>
</dbReference>
<protein>
    <recommendedName>
        <fullName evidence="1">Ribbon-helix-helix protein CopG domain-containing protein</fullName>
    </recommendedName>
</protein>
<sequence>MKKTYNKPTADEIADMADRGEDVSRYFTNKGKMKYPTQRVNVDFTVEMLKELDEMATELNISRQAVIKSYLRQALDQHKLAKSKAS</sequence>
<dbReference type="SUPFAM" id="SSF47598">
    <property type="entry name" value="Ribbon-helix-helix"/>
    <property type="match status" value="1"/>
</dbReference>
<evidence type="ECO:0000313" key="2">
    <source>
        <dbReference type="EMBL" id="GAG82977.1"/>
    </source>
</evidence>
<reference evidence="2" key="1">
    <citation type="journal article" date="2014" name="Front. Microbiol.">
        <title>High frequency of phylogenetically diverse reductive dehalogenase-homologous genes in deep subseafloor sedimentary metagenomes.</title>
        <authorList>
            <person name="Kawai M."/>
            <person name="Futagami T."/>
            <person name="Toyoda A."/>
            <person name="Takaki Y."/>
            <person name="Nishi S."/>
            <person name="Hori S."/>
            <person name="Arai W."/>
            <person name="Tsubouchi T."/>
            <person name="Morono Y."/>
            <person name="Uchiyama I."/>
            <person name="Ito T."/>
            <person name="Fujiyama A."/>
            <person name="Inagaki F."/>
            <person name="Takami H."/>
        </authorList>
    </citation>
    <scope>NUCLEOTIDE SEQUENCE</scope>
    <source>
        <strain evidence="2">Expedition CK06-06</strain>
    </source>
</reference>
<name>X1BP88_9ZZZZ</name>
<feature type="domain" description="Ribbon-helix-helix protein CopG" evidence="1">
    <location>
        <begin position="39"/>
        <end position="77"/>
    </location>
</feature>
<proteinExistence type="predicted"/>
<evidence type="ECO:0000259" key="1">
    <source>
        <dbReference type="Pfam" id="PF01402"/>
    </source>
</evidence>
<gene>
    <name evidence="2" type="ORF">S01H4_26208</name>
</gene>
<dbReference type="Pfam" id="PF01402">
    <property type="entry name" value="RHH_1"/>
    <property type="match status" value="1"/>
</dbReference>
<dbReference type="EMBL" id="BART01012598">
    <property type="protein sequence ID" value="GAG82977.1"/>
    <property type="molecule type" value="Genomic_DNA"/>
</dbReference>
<accession>X1BP88</accession>
<comment type="caution">
    <text evidence="2">The sequence shown here is derived from an EMBL/GenBank/DDBJ whole genome shotgun (WGS) entry which is preliminary data.</text>
</comment>
<dbReference type="InterPro" id="IPR010985">
    <property type="entry name" value="Ribbon_hlx_hlx"/>
</dbReference>
<dbReference type="GO" id="GO:0006355">
    <property type="term" value="P:regulation of DNA-templated transcription"/>
    <property type="evidence" value="ECO:0007669"/>
    <property type="project" value="InterPro"/>
</dbReference>
<dbReference type="AlphaFoldDB" id="X1BP88"/>
<organism evidence="2">
    <name type="scientific">marine sediment metagenome</name>
    <dbReference type="NCBI Taxonomy" id="412755"/>
    <lineage>
        <taxon>unclassified sequences</taxon>
        <taxon>metagenomes</taxon>
        <taxon>ecological metagenomes</taxon>
    </lineage>
</organism>